<dbReference type="Gene3D" id="3.40.50.2000">
    <property type="entry name" value="Glycogen Phosphorylase B"/>
    <property type="match status" value="2"/>
</dbReference>
<dbReference type="InterPro" id="IPR028098">
    <property type="entry name" value="Glyco_trans_4-like_N"/>
</dbReference>
<protein>
    <submittedName>
        <fullName evidence="4">Glycosyltransferase family 4 protein</fullName>
    </submittedName>
</protein>
<keyword evidence="5" id="KW-1185">Reference proteome</keyword>
<dbReference type="Proteomes" id="UP001597373">
    <property type="component" value="Unassembled WGS sequence"/>
</dbReference>
<dbReference type="SUPFAM" id="SSF53756">
    <property type="entry name" value="UDP-Glycosyltransferase/glycogen phosphorylase"/>
    <property type="match status" value="1"/>
</dbReference>
<dbReference type="PANTHER" id="PTHR46401:SF2">
    <property type="entry name" value="GLYCOSYLTRANSFERASE WBBK-RELATED"/>
    <property type="match status" value="1"/>
</dbReference>
<evidence type="ECO:0000256" key="1">
    <source>
        <dbReference type="ARBA" id="ARBA00022679"/>
    </source>
</evidence>
<evidence type="ECO:0000313" key="4">
    <source>
        <dbReference type="EMBL" id="MFD2258919.1"/>
    </source>
</evidence>
<comment type="caution">
    <text evidence="4">The sequence shown here is derived from an EMBL/GenBank/DDBJ whole genome shotgun (WGS) entry which is preliminary data.</text>
</comment>
<proteinExistence type="predicted"/>
<keyword evidence="1" id="KW-0808">Transferase</keyword>
<dbReference type="InterPro" id="IPR001296">
    <property type="entry name" value="Glyco_trans_1"/>
</dbReference>
<gene>
    <name evidence="4" type="ORF">ACFSMZ_03980</name>
</gene>
<dbReference type="CDD" id="cd03809">
    <property type="entry name" value="GT4_MtfB-like"/>
    <property type="match status" value="1"/>
</dbReference>
<organism evidence="4 5">
    <name type="scientific">Chelativorans composti</name>
    <dbReference type="NCBI Taxonomy" id="768533"/>
    <lineage>
        <taxon>Bacteria</taxon>
        <taxon>Pseudomonadati</taxon>
        <taxon>Pseudomonadota</taxon>
        <taxon>Alphaproteobacteria</taxon>
        <taxon>Hyphomicrobiales</taxon>
        <taxon>Phyllobacteriaceae</taxon>
        <taxon>Chelativorans</taxon>
    </lineage>
</organism>
<dbReference type="Pfam" id="PF00534">
    <property type="entry name" value="Glycos_transf_1"/>
    <property type="match status" value="1"/>
</dbReference>
<dbReference type="RefSeq" id="WP_345100173.1">
    <property type="nucleotide sequence ID" value="NZ_BAABGS010000074.1"/>
</dbReference>
<evidence type="ECO:0000259" key="3">
    <source>
        <dbReference type="Pfam" id="PF13439"/>
    </source>
</evidence>
<reference evidence="5" key="1">
    <citation type="journal article" date="2019" name="Int. J. Syst. Evol. Microbiol.">
        <title>The Global Catalogue of Microorganisms (GCM) 10K type strain sequencing project: providing services to taxonomists for standard genome sequencing and annotation.</title>
        <authorList>
            <consortium name="The Broad Institute Genomics Platform"/>
            <consortium name="The Broad Institute Genome Sequencing Center for Infectious Disease"/>
            <person name="Wu L."/>
            <person name="Ma J."/>
        </authorList>
    </citation>
    <scope>NUCLEOTIDE SEQUENCE [LARGE SCALE GENOMIC DNA]</scope>
    <source>
        <strain evidence="5">KCTC 23707</strain>
    </source>
</reference>
<feature type="domain" description="Glycosyltransferase subfamily 4-like N-terminal" evidence="3">
    <location>
        <begin position="48"/>
        <end position="208"/>
    </location>
</feature>
<feature type="domain" description="Glycosyl transferase family 1" evidence="2">
    <location>
        <begin position="217"/>
        <end position="373"/>
    </location>
</feature>
<evidence type="ECO:0000313" key="5">
    <source>
        <dbReference type="Proteomes" id="UP001597373"/>
    </source>
</evidence>
<dbReference type="EMBL" id="JBHUIR010000017">
    <property type="protein sequence ID" value="MFD2258919.1"/>
    <property type="molecule type" value="Genomic_DNA"/>
</dbReference>
<sequence>MRATAYHRSAGLNLRTTDHERVVAPVVRDGRASRHWTINGDFLALKPNGVARHARETVRALDALVRQRHPLTEGLSLEIVAPRPPDPDFGLDAIPIRVVQEYARPRLPQFWVQCQLPFQVRGGLLSFCNLAPVSVARQIVCIHDLHTFIVPDSYGLGFRWAHRVVLPILGWRARRIATVSLHSRDTIAAYGIAPADKISVVYNGCDHAERWAEAEPASATQQGRPFVLCLGQPQSYKNLELALTLAGTLEELGLDLAVAGNVGEDYVAGVLGHVPANVRLLGRVSDAELARAFREAFCFLFPSGIEGFGLPAVEAMLHGCPVIASQAAAIPEICGNGALYADADDPDQWRRALARLVRYPALRASLAENGRKRAAIYTWQGVAKRYLNLMATVDAEAAQTEMKPN</sequence>
<name>A0ABW5DDE9_9HYPH</name>
<dbReference type="PANTHER" id="PTHR46401">
    <property type="entry name" value="GLYCOSYLTRANSFERASE WBBK-RELATED"/>
    <property type="match status" value="1"/>
</dbReference>
<dbReference type="Pfam" id="PF13439">
    <property type="entry name" value="Glyco_transf_4"/>
    <property type="match status" value="1"/>
</dbReference>
<evidence type="ECO:0000259" key="2">
    <source>
        <dbReference type="Pfam" id="PF00534"/>
    </source>
</evidence>
<accession>A0ABW5DDE9</accession>